<name>A0A9P5TWH6_9AGAR</name>
<protein>
    <submittedName>
        <fullName evidence="2">Uncharacterized protein</fullName>
    </submittedName>
</protein>
<proteinExistence type="predicted"/>
<dbReference type="Proteomes" id="UP000772434">
    <property type="component" value="Unassembled WGS sequence"/>
</dbReference>
<feature type="compositionally biased region" description="Polar residues" evidence="1">
    <location>
        <begin position="155"/>
        <end position="166"/>
    </location>
</feature>
<sequence>MALAWNVPTCAIEPKLKDKAYQMARELIQHGLGTGRLGDGKYVEVDPNGYRATNGKDQLNRWEECCQDNMNIRWEIDTNDELVINRRSLIVGDCKKCQHDGQHDNGGGDTQEFCVEITLRKENTCIENDSLDHQIYVMPNLVKSIGQHKDKLGIKTSTHPSNTFPSRNDGEGGGMKVQQ</sequence>
<feature type="region of interest" description="Disordered" evidence="1">
    <location>
        <begin position="153"/>
        <end position="179"/>
    </location>
</feature>
<organism evidence="2 3">
    <name type="scientific">Rhodocollybia butyracea</name>
    <dbReference type="NCBI Taxonomy" id="206335"/>
    <lineage>
        <taxon>Eukaryota</taxon>
        <taxon>Fungi</taxon>
        <taxon>Dikarya</taxon>
        <taxon>Basidiomycota</taxon>
        <taxon>Agaricomycotina</taxon>
        <taxon>Agaricomycetes</taxon>
        <taxon>Agaricomycetidae</taxon>
        <taxon>Agaricales</taxon>
        <taxon>Marasmiineae</taxon>
        <taxon>Omphalotaceae</taxon>
        <taxon>Rhodocollybia</taxon>
    </lineage>
</organism>
<accession>A0A9P5TWH6</accession>
<gene>
    <name evidence="2" type="ORF">BDP27DRAFT_1373642</name>
</gene>
<evidence type="ECO:0000313" key="3">
    <source>
        <dbReference type="Proteomes" id="UP000772434"/>
    </source>
</evidence>
<dbReference type="EMBL" id="JADNRY010000471">
    <property type="protein sequence ID" value="KAF9049670.1"/>
    <property type="molecule type" value="Genomic_DNA"/>
</dbReference>
<dbReference type="AlphaFoldDB" id="A0A9P5TWH6"/>
<comment type="caution">
    <text evidence="2">The sequence shown here is derived from an EMBL/GenBank/DDBJ whole genome shotgun (WGS) entry which is preliminary data.</text>
</comment>
<evidence type="ECO:0000313" key="2">
    <source>
        <dbReference type="EMBL" id="KAF9049670.1"/>
    </source>
</evidence>
<reference evidence="2" key="1">
    <citation type="submission" date="2020-11" db="EMBL/GenBank/DDBJ databases">
        <authorList>
            <consortium name="DOE Joint Genome Institute"/>
            <person name="Ahrendt S."/>
            <person name="Riley R."/>
            <person name="Andreopoulos W."/>
            <person name="Labutti K."/>
            <person name="Pangilinan J."/>
            <person name="Ruiz-Duenas F.J."/>
            <person name="Barrasa J.M."/>
            <person name="Sanchez-Garcia M."/>
            <person name="Camarero S."/>
            <person name="Miyauchi S."/>
            <person name="Serrano A."/>
            <person name="Linde D."/>
            <person name="Babiker R."/>
            <person name="Drula E."/>
            <person name="Ayuso-Fernandez I."/>
            <person name="Pacheco R."/>
            <person name="Padilla G."/>
            <person name="Ferreira P."/>
            <person name="Barriuso J."/>
            <person name="Kellner H."/>
            <person name="Castanera R."/>
            <person name="Alfaro M."/>
            <person name="Ramirez L."/>
            <person name="Pisabarro A.G."/>
            <person name="Kuo A."/>
            <person name="Tritt A."/>
            <person name="Lipzen A."/>
            <person name="He G."/>
            <person name="Yan M."/>
            <person name="Ng V."/>
            <person name="Cullen D."/>
            <person name="Martin F."/>
            <person name="Rosso M.-N."/>
            <person name="Henrissat B."/>
            <person name="Hibbett D."/>
            <person name="Martinez A.T."/>
            <person name="Grigoriev I.V."/>
        </authorList>
    </citation>
    <scope>NUCLEOTIDE SEQUENCE</scope>
    <source>
        <strain evidence="2">AH 40177</strain>
    </source>
</reference>
<evidence type="ECO:0000256" key="1">
    <source>
        <dbReference type="SAM" id="MobiDB-lite"/>
    </source>
</evidence>
<keyword evidence="3" id="KW-1185">Reference proteome</keyword>